<dbReference type="EMBL" id="BGZK01000202">
    <property type="protein sequence ID" value="GBP28105.1"/>
    <property type="molecule type" value="Genomic_DNA"/>
</dbReference>
<evidence type="ECO:0000256" key="1">
    <source>
        <dbReference type="SAM" id="MobiDB-lite"/>
    </source>
</evidence>
<comment type="caution">
    <text evidence="2">The sequence shown here is derived from an EMBL/GenBank/DDBJ whole genome shotgun (WGS) entry which is preliminary data.</text>
</comment>
<accession>A0A4C1UNT5</accession>
<evidence type="ECO:0000313" key="2">
    <source>
        <dbReference type="EMBL" id="GBP28105.1"/>
    </source>
</evidence>
<dbReference type="AlphaFoldDB" id="A0A4C1UNT5"/>
<proteinExistence type="predicted"/>
<dbReference type="Proteomes" id="UP000299102">
    <property type="component" value="Unassembled WGS sequence"/>
</dbReference>
<feature type="region of interest" description="Disordered" evidence="1">
    <location>
        <begin position="1"/>
        <end position="29"/>
    </location>
</feature>
<gene>
    <name evidence="2" type="ORF">EVAR_21227_1</name>
</gene>
<protein>
    <submittedName>
        <fullName evidence="2">Uncharacterized protein</fullName>
    </submittedName>
</protein>
<evidence type="ECO:0000313" key="3">
    <source>
        <dbReference type="Proteomes" id="UP000299102"/>
    </source>
</evidence>
<organism evidence="2 3">
    <name type="scientific">Eumeta variegata</name>
    <name type="common">Bagworm moth</name>
    <name type="synonym">Eumeta japonica</name>
    <dbReference type="NCBI Taxonomy" id="151549"/>
    <lineage>
        <taxon>Eukaryota</taxon>
        <taxon>Metazoa</taxon>
        <taxon>Ecdysozoa</taxon>
        <taxon>Arthropoda</taxon>
        <taxon>Hexapoda</taxon>
        <taxon>Insecta</taxon>
        <taxon>Pterygota</taxon>
        <taxon>Neoptera</taxon>
        <taxon>Endopterygota</taxon>
        <taxon>Lepidoptera</taxon>
        <taxon>Glossata</taxon>
        <taxon>Ditrysia</taxon>
        <taxon>Tineoidea</taxon>
        <taxon>Psychidae</taxon>
        <taxon>Oiketicinae</taxon>
        <taxon>Eumeta</taxon>
    </lineage>
</organism>
<name>A0A4C1UNT5_EUMVA</name>
<reference evidence="2 3" key="1">
    <citation type="journal article" date="2019" name="Commun. Biol.">
        <title>The bagworm genome reveals a unique fibroin gene that provides high tensile strength.</title>
        <authorList>
            <person name="Kono N."/>
            <person name="Nakamura H."/>
            <person name="Ohtoshi R."/>
            <person name="Tomita M."/>
            <person name="Numata K."/>
            <person name="Arakawa K."/>
        </authorList>
    </citation>
    <scope>NUCLEOTIDE SEQUENCE [LARGE SCALE GENOMIC DNA]</scope>
</reference>
<keyword evidence="3" id="KW-1185">Reference proteome</keyword>
<feature type="compositionally biased region" description="Polar residues" evidence="1">
    <location>
        <begin position="1"/>
        <end position="25"/>
    </location>
</feature>
<sequence>MKVGSRTQATRWRKASASNAQTPPTHGSAPFYATGIRSEAEDEDSFKVVKFRKCLNKRVTRLQRYSQFSSNSIPLELNWEFHRTRPYPEFSMQSNRFAGIAEPRPSFGCSKIGTSVFEKAAFSKSTDVKPVASPKAKPPPPSDEVKTDLVNQGFPICSGYRLHRRDGRSLSQILAVLNKTESAKEMRKISLKCIAYRASLLSLHIKSKDPGSAIGVKTMGIQLLTAMPNPDV</sequence>